<dbReference type="CDD" id="cd00769">
    <property type="entry name" value="PheRS_beta_core"/>
    <property type="match status" value="1"/>
</dbReference>
<dbReference type="Gene3D" id="3.30.56.10">
    <property type="match status" value="2"/>
</dbReference>
<evidence type="ECO:0000256" key="1">
    <source>
        <dbReference type="ARBA" id="ARBA00004496"/>
    </source>
</evidence>
<evidence type="ECO:0000256" key="7">
    <source>
        <dbReference type="ARBA" id="ARBA00022723"/>
    </source>
</evidence>
<evidence type="ECO:0000256" key="3">
    <source>
        <dbReference type="ARBA" id="ARBA00011209"/>
    </source>
</evidence>
<reference evidence="20 21" key="1">
    <citation type="journal article" date="2014" name="Genome Announc.">
        <title>Genome Sequence of Gammaproteobacterial Pseudohaliea rubra Type Strain DSM 19751, Isolated from Coastal Seawater of the Mediterranean Sea.</title>
        <authorList>
            <person name="Spring S."/>
            <person name="Fiebig A."/>
            <person name="Riedel T."/>
            <person name="Goker M."/>
            <person name="Klenk H.P."/>
        </authorList>
    </citation>
    <scope>NUCLEOTIDE SEQUENCE [LARGE SCALE GENOMIC DNA]</scope>
    <source>
        <strain evidence="20 21">DSM 19751</strain>
    </source>
</reference>
<dbReference type="Gene3D" id="3.30.930.10">
    <property type="entry name" value="Bira Bifunctional Protein, Domain 2"/>
    <property type="match status" value="1"/>
</dbReference>
<dbReference type="Proteomes" id="UP000029640">
    <property type="component" value="Unassembled WGS sequence"/>
</dbReference>
<keyword evidence="4 15" id="KW-0963">Cytoplasm</keyword>
<dbReference type="Pfam" id="PF01588">
    <property type="entry name" value="tRNA_bind"/>
    <property type="match status" value="1"/>
</dbReference>
<feature type="domain" description="TRNA-binding" evidence="17">
    <location>
        <begin position="39"/>
        <end position="148"/>
    </location>
</feature>
<comment type="subunit">
    <text evidence="3 15">Tetramer of two alpha and two beta subunits.</text>
</comment>
<dbReference type="STRING" id="1265313.HRUBRA_00752"/>
<keyword evidence="8 15" id="KW-0547">Nucleotide-binding</keyword>
<dbReference type="InterPro" id="IPR004532">
    <property type="entry name" value="Phe-tRNA-ligase_IIc_bsu_bact"/>
</dbReference>
<dbReference type="Pfam" id="PF03484">
    <property type="entry name" value="B5"/>
    <property type="match status" value="1"/>
</dbReference>
<dbReference type="FunFam" id="2.40.50.140:FF:000045">
    <property type="entry name" value="Phenylalanine--tRNA ligase beta subunit"/>
    <property type="match status" value="1"/>
</dbReference>
<evidence type="ECO:0000256" key="9">
    <source>
        <dbReference type="ARBA" id="ARBA00022840"/>
    </source>
</evidence>
<evidence type="ECO:0000259" key="17">
    <source>
        <dbReference type="PROSITE" id="PS50886"/>
    </source>
</evidence>
<dbReference type="InterPro" id="IPR009061">
    <property type="entry name" value="DNA-bd_dom_put_sf"/>
</dbReference>
<dbReference type="InterPro" id="IPR005121">
    <property type="entry name" value="Fdx_antiC-bd"/>
</dbReference>
<dbReference type="Gene3D" id="3.30.70.380">
    <property type="entry name" value="Ferrodoxin-fold anticodon-binding domain"/>
    <property type="match status" value="1"/>
</dbReference>
<evidence type="ECO:0000256" key="2">
    <source>
        <dbReference type="ARBA" id="ARBA00008653"/>
    </source>
</evidence>
<dbReference type="InterPro" id="IPR036690">
    <property type="entry name" value="Fdx_antiC-bd_sf"/>
</dbReference>
<dbReference type="PANTHER" id="PTHR10947:SF0">
    <property type="entry name" value="PHENYLALANINE--TRNA LIGASE BETA SUBUNIT"/>
    <property type="match status" value="1"/>
</dbReference>
<evidence type="ECO:0000256" key="10">
    <source>
        <dbReference type="ARBA" id="ARBA00022842"/>
    </source>
</evidence>
<sequence length="793" mass="85526">MKISEQWLREWVDPALDSAGLAEQLTMAGLEVDAISPVAGAFEGVVVGEIVSAEQHPDADKLRVCQVKAGGEELLQIVCGAPNARVGLKAPLATVDAELPGDFRIKRAKLRGVESQGMLCAEAELGLSEANEGLMELPPEAIVGQDLRETLGLDDVVIEVDLTPNRADCLGMRGVAREVGALNGIAVCEPLLEPVAATIEDTFPVSLAAPARCPRYVGRVIRGVDLSRPSPLWLQERLRRGGICSIDPVVDITNYLLLELGQPMHAFDLGVLAGGIEVRTARAGETLELLNGNTITLGDSNLVIADERRALALAGIMGGEGSGVGPETTDIFLESAFFAPEHLAGQARSFGLHTDSSHRFERGVDFTLQRPAIERATALLTAIVGGAPGPVVEAVEENALPQREPVLLRAARIERVLGVAIDDGAVERILRGLGLNVEAVDNGWRCGVPPWRFDIAIEADLLEELGRVHGYHRLPATRIRAELAMPRRPETQLSQRRVRRHLAARGYREAITYSFVDRTQQALFDPALAPVALRNPISSDMAVMRTSLIPGLVATAQRNLNRQQPRPRLFETGLRFLPGDDGSLDQRPTLAVLLGGRRQPEGWACSRDAADFYDLKGDLESLFAVTGCEGEFTFAAAERAGLHPGQTAAIHRGAALVGYLGALHPETLAALDLDRPLYVAELDLAALLDARLPAFAPVSRFPEIRRDLAVIVDREVTAAAIMADVRATAGPYFKELTLFDVYAGKGIDPKRKSLALGLTFRDQSRTLDDEEVTEAVKQVIDSLVKNHNAALRG</sequence>
<dbReference type="FunFam" id="3.30.930.10:FF:000022">
    <property type="entry name" value="Phenylalanine--tRNA ligase beta subunit"/>
    <property type="match status" value="1"/>
</dbReference>
<evidence type="ECO:0000256" key="12">
    <source>
        <dbReference type="ARBA" id="ARBA00022917"/>
    </source>
</evidence>
<keyword evidence="11 16" id="KW-0694">RNA-binding</keyword>
<dbReference type="SMART" id="SM00896">
    <property type="entry name" value="FDX-ACB"/>
    <property type="match status" value="1"/>
</dbReference>
<dbReference type="GO" id="GO:0000287">
    <property type="term" value="F:magnesium ion binding"/>
    <property type="evidence" value="ECO:0007669"/>
    <property type="project" value="UniProtKB-UniRule"/>
</dbReference>
<gene>
    <name evidence="15" type="primary">pheT</name>
    <name evidence="20" type="ORF">HRUBRA_00752</name>
</gene>
<keyword evidence="10 15" id="KW-0460">Magnesium</keyword>
<dbReference type="GO" id="GO:0005524">
    <property type="term" value="F:ATP binding"/>
    <property type="evidence" value="ECO:0007669"/>
    <property type="project" value="UniProtKB-UniRule"/>
</dbReference>
<keyword evidence="6 15" id="KW-0436">Ligase</keyword>
<dbReference type="SUPFAM" id="SSF55681">
    <property type="entry name" value="Class II aaRS and biotin synthetases"/>
    <property type="match status" value="1"/>
</dbReference>
<comment type="caution">
    <text evidence="20">The sequence shown here is derived from an EMBL/GenBank/DDBJ whole genome shotgun (WGS) entry which is preliminary data.</text>
</comment>
<dbReference type="SMART" id="SM00873">
    <property type="entry name" value="B3_4"/>
    <property type="match status" value="1"/>
</dbReference>
<dbReference type="InterPro" id="IPR002547">
    <property type="entry name" value="tRNA-bd_dom"/>
</dbReference>
<evidence type="ECO:0000256" key="4">
    <source>
        <dbReference type="ARBA" id="ARBA00022490"/>
    </source>
</evidence>
<dbReference type="FunFam" id="3.50.40.10:FF:000001">
    <property type="entry name" value="Phenylalanine--tRNA ligase beta subunit"/>
    <property type="match status" value="1"/>
</dbReference>
<dbReference type="InterPro" id="IPR005146">
    <property type="entry name" value="B3/B4_tRNA-bd"/>
</dbReference>
<feature type="domain" description="B5" evidence="19">
    <location>
        <begin position="401"/>
        <end position="476"/>
    </location>
</feature>
<dbReference type="InterPro" id="IPR005147">
    <property type="entry name" value="tRNA_synthase_B5-dom"/>
</dbReference>
<feature type="binding site" evidence="15">
    <location>
        <position position="460"/>
    </location>
    <ligand>
        <name>Mg(2+)</name>
        <dbReference type="ChEBI" id="CHEBI:18420"/>
        <note>shared with alpha subunit</note>
    </ligand>
</feature>
<comment type="cofactor">
    <cofactor evidence="15">
        <name>Mg(2+)</name>
        <dbReference type="ChEBI" id="CHEBI:18420"/>
    </cofactor>
    <text evidence="15">Binds 2 magnesium ions per tetramer.</text>
</comment>
<protein>
    <recommendedName>
        <fullName evidence="15">Phenylalanine--tRNA ligase beta subunit</fullName>
        <ecNumber evidence="15">6.1.1.20</ecNumber>
    </recommendedName>
    <alternativeName>
        <fullName evidence="15">Phenylalanyl-tRNA synthetase beta subunit</fullName>
        <shortName evidence="15">PheRS</shortName>
    </alternativeName>
</protein>
<proteinExistence type="inferred from homology"/>
<evidence type="ECO:0000256" key="15">
    <source>
        <dbReference type="HAMAP-Rule" id="MF_00283"/>
    </source>
</evidence>
<keyword evidence="13 15" id="KW-0030">Aminoacyl-tRNA synthetase</keyword>
<dbReference type="eggNOG" id="COG0072">
    <property type="taxonomic scope" value="Bacteria"/>
</dbReference>
<dbReference type="SMART" id="SM00874">
    <property type="entry name" value="B5"/>
    <property type="match status" value="1"/>
</dbReference>
<keyword evidence="21" id="KW-1185">Reference proteome</keyword>
<dbReference type="PANTHER" id="PTHR10947">
    <property type="entry name" value="PHENYLALANYL-TRNA SYNTHETASE BETA CHAIN AND LEUCINE-RICH REPEAT-CONTAINING PROTEIN 47"/>
    <property type="match status" value="1"/>
</dbReference>
<accession>A0A095VU96</accession>
<evidence type="ECO:0000313" key="21">
    <source>
        <dbReference type="Proteomes" id="UP000029640"/>
    </source>
</evidence>
<dbReference type="HAMAP" id="MF_00283">
    <property type="entry name" value="Phe_tRNA_synth_beta1"/>
    <property type="match status" value="1"/>
</dbReference>
<evidence type="ECO:0000313" key="20">
    <source>
        <dbReference type="EMBL" id="KGE04593.1"/>
    </source>
</evidence>
<feature type="domain" description="FDX-ACB" evidence="18">
    <location>
        <begin position="699"/>
        <end position="792"/>
    </location>
</feature>
<dbReference type="PATRIC" id="fig|1265313.6.peg.746"/>
<dbReference type="InterPro" id="IPR012340">
    <property type="entry name" value="NA-bd_OB-fold"/>
</dbReference>
<comment type="catalytic activity">
    <reaction evidence="14 15">
        <text>tRNA(Phe) + L-phenylalanine + ATP = L-phenylalanyl-tRNA(Phe) + AMP + diphosphate + H(+)</text>
        <dbReference type="Rhea" id="RHEA:19413"/>
        <dbReference type="Rhea" id="RHEA-COMP:9668"/>
        <dbReference type="Rhea" id="RHEA-COMP:9699"/>
        <dbReference type="ChEBI" id="CHEBI:15378"/>
        <dbReference type="ChEBI" id="CHEBI:30616"/>
        <dbReference type="ChEBI" id="CHEBI:33019"/>
        <dbReference type="ChEBI" id="CHEBI:58095"/>
        <dbReference type="ChEBI" id="CHEBI:78442"/>
        <dbReference type="ChEBI" id="CHEBI:78531"/>
        <dbReference type="ChEBI" id="CHEBI:456215"/>
        <dbReference type="EC" id="6.1.1.20"/>
    </reaction>
</comment>
<dbReference type="Pfam" id="PF03147">
    <property type="entry name" value="FDX-ACB"/>
    <property type="match status" value="1"/>
</dbReference>
<organism evidence="20 21">
    <name type="scientific">Pseudohaliea rubra DSM 19751</name>
    <dbReference type="NCBI Taxonomy" id="1265313"/>
    <lineage>
        <taxon>Bacteria</taxon>
        <taxon>Pseudomonadati</taxon>
        <taxon>Pseudomonadota</taxon>
        <taxon>Gammaproteobacteria</taxon>
        <taxon>Cellvibrionales</taxon>
        <taxon>Halieaceae</taxon>
        <taxon>Pseudohaliea</taxon>
    </lineage>
</organism>
<dbReference type="RefSeq" id="WP_035516325.1">
    <property type="nucleotide sequence ID" value="NZ_KN234764.1"/>
</dbReference>
<comment type="similarity">
    <text evidence="2 15">Belongs to the phenylalanyl-tRNA synthetase beta subunit family. Type 1 subfamily.</text>
</comment>
<dbReference type="InterPro" id="IPR020825">
    <property type="entry name" value="Phe-tRNA_synthase-like_B3/B4"/>
</dbReference>
<dbReference type="Gene3D" id="2.40.50.140">
    <property type="entry name" value="Nucleic acid-binding proteins"/>
    <property type="match status" value="1"/>
</dbReference>
<dbReference type="PROSITE" id="PS50886">
    <property type="entry name" value="TRBD"/>
    <property type="match status" value="1"/>
</dbReference>
<dbReference type="EMBL" id="AUVB01000023">
    <property type="protein sequence ID" value="KGE04593.1"/>
    <property type="molecule type" value="Genomic_DNA"/>
</dbReference>
<evidence type="ECO:0000256" key="5">
    <source>
        <dbReference type="ARBA" id="ARBA00022555"/>
    </source>
</evidence>
<dbReference type="GO" id="GO:0000049">
    <property type="term" value="F:tRNA binding"/>
    <property type="evidence" value="ECO:0007669"/>
    <property type="project" value="UniProtKB-UniRule"/>
</dbReference>
<dbReference type="GO" id="GO:0009328">
    <property type="term" value="C:phenylalanine-tRNA ligase complex"/>
    <property type="evidence" value="ECO:0007669"/>
    <property type="project" value="TreeGrafter"/>
</dbReference>
<name>A0A095VU96_9GAMM</name>
<dbReference type="FunFam" id="3.30.70.380:FF:000001">
    <property type="entry name" value="Phenylalanine--tRNA ligase beta subunit"/>
    <property type="match status" value="1"/>
</dbReference>
<dbReference type="NCBIfam" id="TIGR00472">
    <property type="entry name" value="pheT_bact"/>
    <property type="match status" value="1"/>
</dbReference>
<dbReference type="Gene3D" id="3.50.40.10">
    <property type="entry name" value="Phenylalanyl-trna Synthetase, Chain B, domain 3"/>
    <property type="match status" value="1"/>
</dbReference>
<evidence type="ECO:0000256" key="16">
    <source>
        <dbReference type="PROSITE-ProRule" id="PRU00209"/>
    </source>
</evidence>
<dbReference type="SUPFAM" id="SSF50249">
    <property type="entry name" value="Nucleic acid-binding proteins"/>
    <property type="match status" value="1"/>
</dbReference>
<dbReference type="OrthoDB" id="9805455at2"/>
<dbReference type="HOGENOM" id="CLU_016891_0_0_6"/>
<keyword evidence="5 16" id="KW-0820">tRNA-binding</keyword>
<dbReference type="InterPro" id="IPR045060">
    <property type="entry name" value="Phe-tRNA-ligase_IIc_bsu"/>
</dbReference>
<dbReference type="NCBIfam" id="NF045760">
    <property type="entry name" value="YtpR"/>
    <property type="match status" value="1"/>
</dbReference>
<dbReference type="InterPro" id="IPR041616">
    <property type="entry name" value="PheRS_beta_core"/>
</dbReference>
<evidence type="ECO:0000256" key="14">
    <source>
        <dbReference type="ARBA" id="ARBA00049255"/>
    </source>
</evidence>
<keyword evidence="12 15" id="KW-0648">Protein biosynthesis</keyword>
<evidence type="ECO:0000259" key="19">
    <source>
        <dbReference type="PROSITE" id="PS51483"/>
    </source>
</evidence>
<evidence type="ECO:0000259" key="18">
    <source>
        <dbReference type="PROSITE" id="PS51447"/>
    </source>
</evidence>
<keyword evidence="7 15" id="KW-0479">Metal-binding</keyword>
<dbReference type="SUPFAM" id="SSF54991">
    <property type="entry name" value="Anticodon-binding domain of PheRS"/>
    <property type="match status" value="1"/>
</dbReference>
<dbReference type="AlphaFoldDB" id="A0A095VU96"/>
<dbReference type="EC" id="6.1.1.20" evidence="15"/>
<feature type="binding site" evidence="15">
    <location>
        <position position="463"/>
    </location>
    <ligand>
        <name>Mg(2+)</name>
        <dbReference type="ChEBI" id="CHEBI:18420"/>
        <note>shared with alpha subunit</note>
    </ligand>
</feature>
<dbReference type="Pfam" id="PF17759">
    <property type="entry name" value="tRNA_synthFbeta"/>
    <property type="match status" value="1"/>
</dbReference>
<feature type="binding site" evidence="15">
    <location>
        <position position="464"/>
    </location>
    <ligand>
        <name>Mg(2+)</name>
        <dbReference type="ChEBI" id="CHEBI:18420"/>
        <note>shared with alpha subunit</note>
    </ligand>
</feature>
<evidence type="ECO:0000256" key="11">
    <source>
        <dbReference type="ARBA" id="ARBA00022884"/>
    </source>
</evidence>
<dbReference type="PROSITE" id="PS51483">
    <property type="entry name" value="B5"/>
    <property type="match status" value="1"/>
</dbReference>
<evidence type="ECO:0000256" key="8">
    <source>
        <dbReference type="ARBA" id="ARBA00022741"/>
    </source>
</evidence>
<comment type="subcellular location">
    <subcellularLocation>
        <location evidence="1 15">Cytoplasm</location>
    </subcellularLocation>
</comment>
<dbReference type="Pfam" id="PF03483">
    <property type="entry name" value="B3_4"/>
    <property type="match status" value="1"/>
</dbReference>
<dbReference type="SUPFAM" id="SSF56037">
    <property type="entry name" value="PheT/TilS domain"/>
    <property type="match status" value="1"/>
</dbReference>
<evidence type="ECO:0000256" key="6">
    <source>
        <dbReference type="ARBA" id="ARBA00022598"/>
    </source>
</evidence>
<dbReference type="CDD" id="cd02796">
    <property type="entry name" value="tRNA_bind_bactPheRS"/>
    <property type="match status" value="1"/>
</dbReference>
<feature type="binding site" evidence="15">
    <location>
        <position position="454"/>
    </location>
    <ligand>
        <name>Mg(2+)</name>
        <dbReference type="ChEBI" id="CHEBI:18420"/>
        <note>shared with alpha subunit</note>
    </ligand>
</feature>
<dbReference type="GO" id="GO:0004826">
    <property type="term" value="F:phenylalanine-tRNA ligase activity"/>
    <property type="evidence" value="ECO:0007669"/>
    <property type="project" value="UniProtKB-UniRule"/>
</dbReference>
<dbReference type="InterPro" id="IPR033714">
    <property type="entry name" value="tRNA_bind_bactPheRS"/>
</dbReference>
<evidence type="ECO:0000256" key="13">
    <source>
        <dbReference type="ARBA" id="ARBA00023146"/>
    </source>
</evidence>
<keyword evidence="9 15" id="KW-0067">ATP-binding</keyword>
<dbReference type="InterPro" id="IPR045864">
    <property type="entry name" value="aa-tRNA-synth_II/BPL/LPL"/>
</dbReference>
<dbReference type="PROSITE" id="PS51447">
    <property type="entry name" value="FDX_ACB"/>
    <property type="match status" value="1"/>
</dbReference>
<dbReference type="GO" id="GO:0006432">
    <property type="term" value="P:phenylalanyl-tRNA aminoacylation"/>
    <property type="evidence" value="ECO:0007669"/>
    <property type="project" value="UniProtKB-UniRule"/>
</dbReference>
<dbReference type="SUPFAM" id="SSF46955">
    <property type="entry name" value="Putative DNA-binding domain"/>
    <property type="match status" value="1"/>
</dbReference>